<feature type="transmembrane region" description="Helical" evidence="1">
    <location>
        <begin position="6"/>
        <end position="27"/>
    </location>
</feature>
<proteinExistence type="predicted"/>
<feature type="transmembrane region" description="Helical" evidence="1">
    <location>
        <begin position="56"/>
        <end position="80"/>
    </location>
</feature>
<dbReference type="InterPro" id="IPR046216">
    <property type="entry name" value="DUF6249"/>
</dbReference>
<organism evidence="3 4">
    <name type="scientific">Hymenobacter coccineus</name>
    <dbReference type="NCBI Taxonomy" id="1908235"/>
    <lineage>
        <taxon>Bacteria</taxon>
        <taxon>Pseudomonadati</taxon>
        <taxon>Bacteroidota</taxon>
        <taxon>Cytophagia</taxon>
        <taxon>Cytophagales</taxon>
        <taxon>Hymenobacteraceae</taxon>
        <taxon>Hymenobacter</taxon>
    </lineage>
</organism>
<evidence type="ECO:0000313" key="4">
    <source>
        <dbReference type="Proteomes" id="UP000177506"/>
    </source>
</evidence>
<name>A0A1G1TGI1_9BACT</name>
<dbReference type="Proteomes" id="UP000177506">
    <property type="component" value="Unassembled WGS sequence"/>
</dbReference>
<evidence type="ECO:0000256" key="1">
    <source>
        <dbReference type="SAM" id="Phobius"/>
    </source>
</evidence>
<keyword evidence="1" id="KW-0472">Membrane</keyword>
<dbReference type="Pfam" id="PF19762">
    <property type="entry name" value="DUF6249"/>
    <property type="match status" value="1"/>
</dbReference>
<feature type="domain" description="DUF6249" evidence="2">
    <location>
        <begin position="16"/>
        <end position="106"/>
    </location>
</feature>
<protein>
    <recommendedName>
        <fullName evidence="2">DUF6249 domain-containing protein</fullName>
    </recommendedName>
</protein>
<dbReference type="RefSeq" id="WP_070744063.1">
    <property type="nucleotide sequence ID" value="NZ_MDZA01000214.1"/>
</dbReference>
<keyword evidence="1" id="KW-0812">Transmembrane</keyword>
<reference evidence="3 4" key="1">
    <citation type="submission" date="2016-08" db="EMBL/GenBank/DDBJ databases">
        <title>Hymenobacter coccineus sp. nov., Hymenobacter lapidarius sp. nov. and Hymenobacter glacialis sp. nov., isolated from Antarctic soil.</title>
        <authorList>
            <person name="Sedlacek I."/>
            <person name="Kralova S."/>
            <person name="Kyrova K."/>
            <person name="Maslanova I."/>
            <person name="Stankova E."/>
            <person name="Vrbovska V."/>
            <person name="Nemec M."/>
            <person name="Bartak M."/>
            <person name="Svec P."/>
            <person name="Busse H.-J."/>
            <person name="Pantucek R."/>
        </authorList>
    </citation>
    <scope>NUCLEOTIDE SEQUENCE [LARGE SCALE GENOMIC DNA]</scope>
    <source>
        <strain evidence="3 4">CCM 8649</strain>
    </source>
</reference>
<dbReference type="EMBL" id="MDZA01000214">
    <property type="protein sequence ID" value="OGX89990.1"/>
    <property type="molecule type" value="Genomic_DNA"/>
</dbReference>
<comment type="caution">
    <text evidence="3">The sequence shown here is derived from an EMBL/GenBank/DDBJ whole genome shotgun (WGS) entry which is preliminary data.</text>
</comment>
<evidence type="ECO:0000313" key="3">
    <source>
        <dbReference type="EMBL" id="OGX89990.1"/>
    </source>
</evidence>
<keyword evidence="1" id="KW-1133">Transmembrane helix</keyword>
<dbReference type="OrthoDB" id="679295at2"/>
<sequence>MENSFAAAIPVAISVTLSGFGIAYYYLTTRSRERLALIEKGLAISSFAQPTSYLPLLLLLGVLSMGIAVGIVAGAGLTTLVGSQSYVYPVTIFFFAGLSLVVAYHLLKALPAPK</sequence>
<evidence type="ECO:0000259" key="2">
    <source>
        <dbReference type="Pfam" id="PF19762"/>
    </source>
</evidence>
<keyword evidence="4" id="KW-1185">Reference proteome</keyword>
<gene>
    <name evidence="3" type="ORF">BEN49_24165</name>
</gene>
<accession>A0A1G1TGI1</accession>
<feature type="transmembrane region" description="Helical" evidence="1">
    <location>
        <begin position="86"/>
        <end position="107"/>
    </location>
</feature>
<dbReference type="AlphaFoldDB" id="A0A1G1TGI1"/>